<dbReference type="EMBL" id="FNFO01000006">
    <property type="protein sequence ID" value="SDL45838.1"/>
    <property type="molecule type" value="Genomic_DNA"/>
</dbReference>
<accession>A0A1G9K7V2</accession>
<keyword evidence="2" id="KW-1185">Reference proteome</keyword>
<proteinExistence type="predicted"/>
<sequence>MTVSSAEETREEITPESIPAQVFLNYFFSLNYHIQSSADAMALYNVVHFLNHRPTLTEEDQDAIRKHLLYCWSTEYALRSTGELGDEQYLKHALHWTFPQAYYSVMAGLQAFLRVQGISGTHPELIRRESSRLLVKGAYPEAISFYGAGHASDSRIFNLPLSHYKPGLQLASKAVEAQAQIGQFVRTTRRLRAQSVRQRIQSDPVLALRNKQGDVLKRFSYQHWQQLTWRIGYTTVFDLMGRLRISANHREIKRFVEADIDFKLFHTSLAGVVSYLNFLHEAYVAKAVGLKTYQTWVDALPPHLRNGFVQERLDRWVAPVLQGEPPALNALPISA</sequence>
<dbReference type="STRING" id="1075417.SAMN05421823_10680"/>
<reference evidence="1 2" key="1">
    <citation type="submission" date="2016-10" db="EMBL/GenBank/DDBJ databases">
        <authorList>
            <person name="de Groot N.N."/>
        </authorList>
    </citation>
    <scope>NUCLEOTIDE SEQUENCE [LARGE SCALE GENOMIC DNA]</scope>
    <source>
        <strain evidence="1 2">DSM 25186</strain>
    </source>
</reference>
<evidence type="ECO:0000313" key="2">
    <source>
        <dbReference type="Proteomes" id="UP000198510"/>
    </source>
</evidence>
<dbReference type="RefSeq" id="WP_245706083.1">
    <property type="nucleotide sequence ID" value="NZ_FNFO01000006.1"/>
</dbReference>
<dbReference type="Proteomes" id="UP000198510">
    <property type="component" value="Unassembled WGS sequence"/>
</dbReference>
<evidence type="ECO:0000313" key="1">
    <source>
        <dbReference type="EMBL" id="SDL45838.1"/>
    </source>
</evidence>
<protein>
    <submittedName>
        <fullName evidence="1">Uncharacterized protein</fullName>
    </submittedName>
</protein>
<dbReference type="AlphaFoldDB" id="A0A1G9K7V2"/>
<organism evidence="1 2">
    <name type="scientific">Catalinimonas alkaloidigena</name>
    <dbReference type="NCBI Taxonomy" id="1075417"/>
    <lineage>
        <taxon>Bacteria</taxon>
        <taxon>Pseudomonadati</taxon>
        <taxon>Bacteroidota</taxon>
        <taxon>Cytophagia</taxon>
        <taxon>Cytophagales</taxon>
        <taxon>Catalimonadaceae</taxon>
        <taxon>Catalinimonas</taxon>
    </lineage>
</organism>
<gene>
    <name evidence="1" type="ORF">SAMN05421823_10680</name>
</gene>
<name>A0A1G9K7V2_9BACT</name>